<keyword evidence="1" id="KW-0472">Membrane</keyword>
<dbReference type="RefSeq" id="WP_121210843.1">
    <property type="nucleotide sequence ID" value="NZ_RBIM01000003.1"/>
</dbReference>
<gene>
    <name evidence="2" type="ORF">C7435_1713</name>
</gene>
<sequence length="53" mass="5753">MRALVSRYCRDERGGTAIEYAFIAVVVSTMLIGAFSLLTPALIGVWDTISAVF</sequence>
<protein>
    <submittedName>
        <fullName evidence="2">Flp pilus assembly pilin Flp</fullName>
    </submittedName>
</protein>
<dbReference type="EMBL" id="RBIM01000003">
    <property type="protein sequence ID" value="RKR00505.1"/>
    <property type="molecule type" value="Genomic_DNA"/>
</dbReference>
<dbReference type="Pfam" id="PF04964">
    <property type="entry name" value="Flp_Fap"/>
    <property type="match status" value="1"/>
</dbReference>
<name>A0A495DF20_9PROT</name>
<proteinExistence type="predicted"/>
<organism evidence="2 3">
    <name type="scientific">Maricaulis maris</name>
    <dbReference type="NCBI Taxonomy" id="74318"/>
    <lineage>
        <taxon>Bacteria</taxon>
        <taxon>Pseudomonadati</taxon>
        <taxon>Pseudomonadota</taxon>
        <taxon>Alphaproteobacteria</taxon>
        <taxon>Maricaulales</taxon>
        <taxon>Maricaulaceae</taxon>
        <taxon>Maricaulis</taxon>
    </lineage>
</organism>
<dbReference type="OrthoDB" id="5325135at2"/>
<evidence type="ECO:0000256" key="1">
    <source>
        <dbReference type="SAM" id="Phobius"/>
    </source>
</evidence>
<feature type="transmembrane region" description="Helical" evidence="1">
    <location>
        <begin position="20"/>
        <end position="46"/>
    </location>
</feature>
<dbReference type="Proteomes" id="UP000273675">
    <property type="component" value="Unassembled WGS sequence"/>
</dbReference>
<dbReference type="InterPro" id="IPR007047">
    <property type="entry name" value="Flp_Fap"/>
</dbReference>
<keyword evidence="1" id="KW-0812">Transmembrane</keyword>
<accession>A0A495DF20</accession>
<reference evidence="2 3" key="1">
    <citation type="submission" date="2018-10" db="EMBL/GenBank/DDBJ databases">
        <title>Genomic Encyclopedia of Type Strains, Phase IV (KMG-IV): sequencing the most valuable type-strain genomes for metagenomic binning, comparative biology and taxonomic classification.</title>
        <authorList>
            <person name="Goeker M."/>
        </authorList>
    </citation>
    <scope>NUCLEOTIDE SEQUENCE [LARGE SCALE GENOMIC DNA]</scope>
    <source>
        <strain evidence="2 3">DSM 4734</strain>
    </source>
</reference>
<keyword evidence="1" id="KW-1133">Transmembrane helix</keyword>
<dbReference type="AlphaFoldDB" id="A0A495DF20"/>
<evidence type="ECO:0000313" key="2">
    <source>
        <dbReference type="EMBL" id="RKR00505.1"/>
    </source>
</evidence>
<evidence type="ECO:0000313" key="3">
    <source>
        <dbReference type="Proteomes" id="UP000273675"/>
    </source>
</evidence>
<comment type="caution">
    <text evidence="2">The sequence shown here is derived from an EMBL/GenBank/DDBJ whole genome shotgun (WGS) entry which is preliminary data.</text>
</comment>